<dbReference type="AlphaFoldDB" id="A0A6A4DXK3"/>
<reference evidence="2 3" key="1">
    <citation type="submission" date="2018-08" db="EMBL/GenBank/DDBJ databases">
        <title>Genomic investigation of the strawberry pathogen Phytophthora fragariae indicates pathogenicity is determined by transcriptional variation in three key races.</title>
        <authorList>
            <person name="Adams T.M."/>
            <person name="Armitage A.D."/>
            <person name="Sobczyk M.K."/>
            <person name="Bates H.J."/>
            <person name="Dunwell J.M."/>
            <person name="Nellist C.F."/>
            <person name="Harrison R.J."/>
        </authorList>
    </citation>
    <scope>NUCLEOTIDE SEQUENCE [LARGE SCALE GENOMIC DNA]</scope>
    <source>
        <strain evidence="2 3">A4</strain>
    </source>
</reference>
<protein>
    <submittedName>
        <fullName evidence="2">Uncharacterized protein</fullName>
    </submittedName>
</protein>
<name>A0A6A4DXK3_9STRA</name>
<evidence type="ECO:0000313" key="2">
    <source>
        <dbReference type="EMBL" id="KAE9316009.1"/>
    </source>
</evidence>
<accession>A0A6A4DXK3</accession>
<sequence>MSDVFDNGSQVAAPRQLWPRLIADRDDKILRDIRMAVHSIEFSQGWHDDMIPSELIKIIDEPSPVCTPTSPKANAHLQKEPRSESAQGGPHSIVSPLERVCPSDGVELKRRYAKAKRCIGSEKALTGAVWSGRARRHPRRADNRHIARCQIV</sequence>
<organism evidence="2 3">
    <name type="scientific">Phytophthora fragariae</name>
    <dbReference type="NCBI Taxonomy" id="53985"/>
    <lineage>
        <taxon>Eukaryota</taxon>
        <taxon>Sar</taxon>
        <taxon>Stramenopiles</taxon>
        <taxon>Oomycota</taxon>
        <taxon>Peronosporomycetes</taxon>
        <taxon>Peronosporales</taxon>
        <taxon>Peronosporaceae</taxon>
        <taxon>Phytophthora</taxon>
    </lineage>
</organism>
<dbReference type="Proteomes" id="UP000437068">
    <property type="component" value="Unassembled WGS sequence"/>
</dbReference>
<comment type="caution">
    <text evidence="2">The sequence shown here is derived from an EMBL/GenBank/DDBJ whole genome shotgun (WGS) entry which is preliminary data.</text>
</comment>
<evidence type="ECO:0000256" key="1">
    <source>
        <dbReference type="SAM" id="MobiDB-lite"/>
    </source>
</evidence>
<evidence type="ECO:0000313" key="3">
    <source>
        <dbReference type="Proteomes" id="UP000437068"/>
    </source>
</evidence>
<gene>
    <name evidence="2" type="ORF">PF001_g7516</name>
</gene>
<feature type="region of interest" description="Disordered" evidence="1">
    <location>
        <begin position="63"/>
        <end position="97"/>
    </location>
</feature>
<proteinExistence type="predicted"/>
<dbReference type="EMBL" id="QXGE01000323">
    <property type="protein sequence ID" value="KAE9316009.1"/>
    <property type="molecule type" value="Genomic_DNA"/>
</dbReference>